<dbReference type="GO" id="GO:0016853">
    <property type="term" value="F:isomerase activity"/>
    <property type="evidence" value="ECO:0007669"/>
    <property type="project" value="UniProtKB-KW"/>
</dbReference>
<organism evidence="2 3">
    <name type="scientific">Algisphaera agarilytica</name>
    <dbReference type="NCBI Taxonomy" id="1385975"/>
    <lineage>
        <taxon>Bacteria</taxon>
        <taxon>Pseudomonadati</taxon>
        <taxon>Planctomycetota</taxon>
        <taxon>Phycisphaerae</taxon>
        <taxon>Phycisphaerales</taxon>
        <taxon>Phycisphaeraceae</taxon>
        <taxon>Algisphaera</taxon>
    </lineage>
</organism>
<comment type="caution">
    <text evidence="2">The sequence shown here is derived from an EMBL/GenBank/DDBJ whole genome shotgun (WGS) entry which is preliminary data.</text>
</comment>
<dbReference type="Pfam" id="PF01261">
    <property type="entry name" value="AP_endonuc_2"/>
    <property type="match status" value="1"/>
</dbReference>
<dbReference type="InterPro" id="IPR013022">
    <property type="entry name" value="Xyl_isomerase-like_TIM-brl"/>
</dbReference>
<dbReference type="AlphaFoldDB" id="A0A7X0LJP5"/>
<evidence type="ECO:0000313" key="2">
    <source>
        <dbReference type="EMBL" id="MBB6428821.1"/>
    </source>
</evidence>
<name>A0A7X0LJP5_9BACT</name>
<keyword evidence="2" id="KW-0413">Isomerase</keyword>
<dbReference type="SUPFAM" id="SSF51658">
    <property type="entry name" value="Xylose isomerase-like"/>
    <property type="match status" value="1"/>
</dbReference>
<dbReference type="PANTHER" id="PTHR12110:SF52">
    <property type="entry name" value="XYLOSE ISOMERASE"/>
    <property type="match status" value="1"/>
</dbReference>
<dbReference type="Gene3D" id="3.20.20.150">
    <property type="entry name" value="Divalent-metal-dependent TIM barrel enzymes"/>
    <property type="match status" value="1"/>
</dbReference>
<dbReference type="RefSeq" id="WP_184676308.1">
    <property type="nucleotide sequence ID" value="NZ_JACHGY010000001.1"/>
</dbReference>
<dbReference type="EMBL" id="JACHGY010000001">
    <property type="protein sequence ID" value="MBB6428821.1"/>
    <property type="molecule type" value="Genomic_DNA"/>
</dbReference>
<keyword evidence="3" id="KW-1185">Reference proteome</keyword>
<dbReference type="InterPro" id="IPR050312">
    <property type="entry name" value="IolE/XylAMocC-like"/>
</dbReference>
<gene>
    <name evidence="2" type="ORF">HNQ40_000627</name>
</gene>
<evidence type="ECO:0000259" key="1">
    <source>
        <dbReference type="Pfam" id="PF01261"/>
    </source>
</evidence>
<evidence type="ECO:0000313" key="3">
    <source>
        <dbReference type="Proteomes" id="UP000541810"/>
    </source>
</evidence>
<reference evidence="2 3" key="1">
    <citation type="submission" date="2020-08" db="EMBL/GenBank/DDBJ databases">
        <title>Genomic Encyclopedia of Type Strains, Phase IV (KMG-IV): sequencing the most valuable type-strain genomes for metagenomic binning, comparative biology and taxonomic classification.</title>
        <authorList>
            <person name="Goeker M."/>
        </authorList>
    </citation>
    <scope>NUCLEOTIDE SEQUENCE [LARGE SCALE GENOMIC DNA]</scope>
    <source>
        <strain evidence="2 3">DSM 103725</strain>
    </source>
</reference>
<sequence length="276" mass="30281">MTDLSRCAIHTMTHKPWSLAQCCERFAAASIGGISVWRNTVAPEEGGVGLDEAVNIIEASGLAVPAYVRGGFFPAFAPEDRQKAIDHNKVMLDEAAALGADQVVLVVGAVPGMTLAEARKHTADGIAACLDHAEAVGVKLSIEPLHPMYAGDKSCVNRMAEARAICEQLQSMWLGIAVDVYHVWWDPDLDREIELAGQQGTLFGFHVCDWRLETRHMLTDRGLMGDGCIDIPSIRAKVEAAGFQGFNEVEVFSEEYWAMDQEQYLKLIVERYQSST</sequence>
<feature type="domain" description="Xylose isomerase-like TIM barrel" evidence="1">
    <location>
        <begin position="47"/>
        <end position="260"/>
    </location>
</feature>
<proteinExistence type="predicted"/>
<dbReference type="InterPro" id="IPR036237">
    <property type="entry name" value="Xyl_isomerase-like_sf"/>
</dbReference>
<protein>
    <submittedName>
        <fullName evidence="2">Sugar phosphate isomerase/epimerase</fullName>
    </submittedName>
</protein>
<accession>A0A7X0LJP5</accession>
<dbReference type="Proteomes" id="UP000541810">
    <property type="component" value="Unassembled WGS sequence"/>
</dbReference>
<dbReference type="PANTHER" id="PTHR12110">
    <property type="entry name" value="HYDROXYPYRUVATE ISOMERASE"/>
    <property type="match status" value="1"/>
</dbReference>